<reference evidence="2" key="1">
    <citation type="submission" date="2011-06" db="EMBL/GenBank/DDBJ databases">
        <title>The complete genome of chromosome of Runella slithyformis DSM 19594.</title>
        <authorList>
            <consortium name="US DOE Joint Genome Institute (JGI-PGF)"/>
            <person name="Lucas S."/>
            <person name="Han J."/>
            <person name="Lapidus A."/>
            <person name="Bruce D."/>
            <person name="Goodwin L."/>
            <person name="Pitluck S."/>
            <person name="Peters L."/>
            <person name="Kyrpides N."/>
            <person name="Mavromatis K."/>
            <person name="Ivanova N."/>
            <person name="Ovchinnikova G."/>
            <person name="Zhang X."/>
            <person name="Misra M."/>
            <person name="Detter J.C."/>
            <person name="Tapia R."/>
            <person name="Han C."/>
            <person name="Land M."/>
            <person name="Hauser L."/>
            <person name="Markowitz V."/>
            <person name="Cheng J.-F."/>
            <person name="Hugenholtz P."/>
            <person name="Woyke T."/>
            <person name="Wu D."/>
            <person name="Tindall B."/>
            <person name="Faehrich R."/>
            <person name="Brambilla E."/>
            <person name="Klenk H.-P."/>
            <person name="Eisen J.A."/>
        </authorList>
    </citation>
    <scope>NUCLEOTIDE SEQUENCE [LARGE SCALE GENOMIC DNA]</scope>
    <source>
        <strain evidence="2">ATCC 29530 / DSM 19594 / LMG 11500 / NCIMB 11436 / LSU 4</strain>
    </source>
</reference>
<dbReference type="Proteomes" id="UP000000493">
    <property type="component" value="Chromosome"/>
</dbReference>
<reference evidence="1 2" key="2">
    <citation type="journal article" date="2012" name="Stand. Genomic Sci.">
        <title>Complete genome sequence of the aquatic bacterium Runella slithyformis type strain (LSU 4(T)).</title>
        <authorList>
            <person name="Copeland A."/>
            <person name="Zhang X."/>
            <person name="Misra M."/>
            <person name="Lapidus A."/>
            <person name="Nolan M."/>
            <person name="Lucas S."/>
            <person name="Deshpande S."/>
            <person name="Cheng J.F."/>
            <person name="Tapia R."/>
            <person name="Goodwin L.A."/>
            <person name="Pitluck S."/>
            <person name="Liolios K."/>
            <person name="Pagani I."/>
            <person name="Ivanova N."/>
            <person name="Mikhailova N."/>
            <person name="Pati A."/>
            <person name="Chen A."/>
            <person name="Palaniappan K."/>
            <person name="Land M."/>
            <person name="Hauser L."/>
            <person name="Pan C."/>
            <person name="Jeffries C.D."/>
            <person name="Detter J.C."/>
            <person name="Brambilla E.M."/>
            <person name="Rohde M."/>
            <person name="Djao O.D."/>
            <person name="Goker M."/>
            <person name="Sikorski J."/>
            <person name="Tindall B.J."/>
            <person name="Woyke T."/>
            <person name="Bristow J."/>
            <person name="Eisen J.A."/>
            <person name="Markowitz V."/>
            <person name="Hugenholtz P."/>
            <person name="Kyrpides N.C."/>
            <person name="Klenk H.P."/>
            <person name="Mavromatis K."/>
        </authorList>
    </citation>
    <scope>NUCLEOTIDE SEQUENCE [LARGE SCALE GENOMIC DNA]</scope>
    <source>
        <strain evidence="2">ATCC 29530 / DSM 19594 / LMG 11500 / NCIMB 11436 / LSU 4</strain>
    </source>
</reference>
<proteinExistence type="predicted"/>
<protein>
    <submittedName>
        <fullName evidence="1">Uncharacterized protein</fullName>
    </submittedName>
</protein>
<dbReference type="AlphaFoldDB" id="A0A7U3ZJ41"/>
<keyword evidence="2" id="KW-1185">Reference proteome</keyword>
<accession>A0A7U3ZJ41</accession>
<dbReference type="EMBL" id="CP002859">
    <property type="protein sequence ID" value="AEI48171.1"/>
    <property type="molecule type" value="Genomic_DNA"/>
</dbReference>
<name>A0A7U3ZJ41_RUNSL</name>
<gene>
    <name evidence="1" type="ordered locus">Runsl_1747</name>
</gene>
<evidence type="ECO:0000313" key="2">
    <source>
        <dbReference type="Proteomes" id="UP000000493"/>
    </source>
</evidence>
<organism evidence="1 2">
    <name type="scientific">Runella slithyformis (strain ATCC 29530 / DSM 19594 / LMG 11500 / NCIMB 11436 / LSU 4)</name>
    <dbReference type="NCBI Taxonomy" id="761193"/>
    <lineage>
        <taxon>Bacteria</taxon>
        <taxon>Pseudomonadati</taxon>
        <taxon>Bacteroidota</taxon>
        <taxon>Cytophagia</taxon>
        <taxon>Cytophagales</taxon>
        <taxon>Spirosomataceae</taxon>
        <taxon>Runella</taxon>
    </lineage>
</organism>
<dbReference type="KEGG" id="rsi:Runsl_1747"/>
<evidence type="ECO:0000313" key="1">
    <source>
        <dbReference type="EMBL" id="AEI48171.1"/>
    </source>
</evidence>
<sequence>MVNRYPLTCMSTNGFKPQSYDLNSIVGWNLGLRTQTLDGLMYPADALSSKS</sequence>